<dbReference type="AlphaFoldDB" id="A0A411YX55"/>
<evidence type="ECO:0000313" key="3">
    <source>
        <dbReference type="Proteomes" id="UP000284547"/>
    </source>
</evidence>
<proteinExistence type="predicted"/>
<sequence>MDLDFAIVIPPDEPLADLIVEQLAAARPEREMVVQSNLAEAASTQGERPLLLVLADPVEALARCLQGAESAGAALAAWKSGIAPLLTAARRLRRRIWLVDARAVASGDAATLALIAPGSGARANAEVPALPDAIYLVLAEALLARDAEAGRFAGEIAALRRGTGAALVDLPLCESALARYAGLAQETALLRDHIALHASTTLRETADANAQAEAAELTRLSAELAKIEEIVADRNLQKAKAEALQRRLDDIQIKAAQREFVLGGVLLADQAADRTEQERIRADGLEHELHRVYASRSWRITRPLRAVRSGRRG</sequence>
<comment type="caution">
    <text evidence="2">The sequence shown here is derived from an EMBL/GenBank/DDBJ whole genome shotgun (WGS) entry which is preliminary data.</text>
</comment>
<reference evidence="2 3" key="1">
    <citation type="submission" date="2018-08" db="EMBL/GenBank/DDBJ databases">
        <title>Flavobacterium tibetense sp. nov., isolated from a wetland YonghuCo on Tibetan Plateau.</title>
        <authorList>
            <person name="Phurbu D."/>
            <person name="Lu H."/>
            <person name="Xing P."/>
        </authorList>
    </citation>
    <scope>NUCLEOTIDE SEQUENCE [LARGE SCALE GENOMIC DNA]</scope>
    <source>
        <strain evidence="2 3">DJC</strain>
    </source>
</reference>
<feature type="coiled-coil region" evidence="1">
    <location>
        <begin position="210"/>
        <end position="254"/>
    </location>
</feature>
<keyword evidence="3" id="KW-1185">Reference proteome</keyword>
<name>A0A411YX55_9RHOB</name>
<evidence type="ECO:0000256" key="1">
    <source>
        <dbReference type="SAM" id="Coils"/>
    </source>
</evidence>
<gene>
    <name evidence="2" type="ORF">D1012_20430</name>
</gene>
<protein>
    <submittedName>
        <fullName evidence="2">Uncharacterized protein</fullName>
    </submittedName>
</protein>
<dbReference type="Proteomes" id="UP000284547">
    <property type="component" value="Unassembled WGS sequence"/>
</dbReference>
<accession>A0A411YX55</accession>
<dbReference type="EMBL" id="QWEY01000017">
    <property type="protein sequence ID" value="RGP35315.1"/>
    <property type="molecule type" value="Genomic_DNA"/>
</dbReference>
<evidence type="ECO:0000313" key="2">
    <source>
        <dbReference type="EMBL" id="RGP35315.1"/>
    </source>
</evidence>
<keyword evidence="1" id="KW-0175">Coiled coil</keyword>
<organism evidence="2 3">
    <name type="scientific">Pseudotabrizicola alkalilacus</name>
    <dbReference type="NCBI Taxonomy" id="2305252"/>
    <lineage>
        <taxon>Bacteria</taxon>
        <taxon>Pseudomonadati</taxon>
        <taxon>Pseudomonadota</taxon>
        <taxon>Alphaproteobacteria</taxon>
        <taxon>Rhodobacterales</taxon>
        <taxon>Paracoccaceae</taxon>
        <taxon>Pseudotabrizicola</taxon>
    </lineage>
</organism>